<dbReference type="Proteomes" id="UP000295765">
    <property type="component" value="Unassembled WGS sequence"/>
</dbReference>
<dbReference type="RefSeq" id="WP_132538663.1">
    <property type="nucleotide sequence ID" value="NZ_SLWY01000003.1"/>
</dbReference>
<comment type="similarity">
    <text evidence="2">Belongs to the tRNA methyltransferase O family.</text>
</comment>
<dbReference type="InterPro" id="IPR036414">
    <property type="entry name" value="YaeB_N_sf"/>
</dbReference>
<dbReference type="InterPro" id="IPR023368">
    <property type="entry name" value="UPF0066_cons_site"/>
</dbReference>
<dbReference type="InterPro" id="IPR036413">
    <property type="entry name" value="YaeB-like_sf"/>
</dbReference>
<feature type="domain" description="TsaA-like" evidence="3">
    <location>
        <begin position="3"/>
        <end position="142"/>
    </location>
</feature>
<dbReference type="EMBL" id="SLWY01000003">
    <property type="protein sequence ID" value="TCO83013.1"/>
    <property type="molecule type" value="Genomic_DNA"/>
</dbReference>
<keyword evidence="4" id="KW-0489">Methyltransferase</keyword>
<reference evidence="4 5" key="1">
    <citation type="submission" date="2019-03" db="EMBL/GenBank/DDBJ databases">
        <title>Genomic Encyclopedia of Type Strains, Phase IV (KMG-IV): sequencing the most valuable type-strain genomes for metagenomic binning, comparative biology and taxonomic classification.</title>
        <authorList>
            <person name="Goeker M."/>
        </authorList>
    </citation>
    <scope>NUCLEOTIDE SEQUENCE [LARGE SCALE GENOMIC DNA]</scope>
    <source>
        <strain evidence="4 5">DSM 25287</strain>
    </source>
</reference>
<dbReference type="CDD" id="cd09281">
    <property type="entry name" value="UPF0066"/>
    <property type="match status" value="1"/>
</dbReference>
<sequence length="226" mass="24064">MVVEPVGVVRSPYREKFAVPRQPGLAALPATLELLPPYDRAEAVRGLEAFSHVWLIFAFHATAAQGWKPTVRPPRLGGNARVGVFATRSTFRPNPLGLSVVRLVGIRTAPGVVLELEGADLLDGTPVFDIKPYLPYADALADARAGFAADGPPPRLAVTFAPAAAAVLAAHPEPRLREWLAAALGLDPRPAYKAGSDGAFGVRLFEFDVRCEVAGGCVTVLELRRA</sequence>
<dbReference type="Gene3D" id="2.40.30.70">
    <property type="entry name" value="YaeB-like"/>
    <property type="match status" value="1"/>
</dbReference>
<evidence type="ECO:0000256" key="1">
    <source>
        <dbReference type="ARBA" id="ARBA00022691"/>
    </source>
</evidence>
<dbReference type="PROSITE" id="PS01318">
    <property type="entry name" value="TSAA_1"/>
    <property type="match status" value="1"/>
</dbReference>
<dbReference type="PANTHER" id="PTHR12818:SF0">
    <property type="entry name" value="TRNA (ADENINE(37)-N6)-METHYLTRANSFERASE"/>
    <property type="match status" value="1"/>
</dbReference>
<dbReference type="OrthoDB" id="9804309at2"/>
<evidence type="ECO:0000313" key="5">
    <source>
        <dbReference type="Proteomes" id="UP000295765"/>
    </source>
</evidence>
<dbReference type="InterPro" id="IPR041369">
    <property type="entry name" value="TrmO_C"/>
</dbReference>
<dbReference type="Pfam" id="PF18389">
    <property type="entry name" value="TrmO_C"/>
    <property type="match status" value="1"/>
</dbReference>
<dbReference type="PROSITE" id="PS51668">
    <property type="entry name" value="TSAA_2"/>
    <property type="match status" value="1"/>
</dbReference>
<dbReference type="FunFam" id="2.40.30.70:FF:000001">
    <property type="entry name" value="tRNA (N6-threonylcarbamoyladenosine(37)-N6)-methyltransferase TrmO"/>
    <property type="match status" value="1"/>
</dbReference>
<dbReference type="GO" id="GO:0032259">
    <property type="term" value="P:methylation"/>
    <property type="evidence" value="ECO:0007669"/>
    <property type="project" value="UniProtKB-KW"/>
</dbReference>
<dbReference type="InterPro" id="IPR023370">
    <property type="entry name" value="TrmO-like_N"/>
</dbReference>
<dbReference type="GO" id="GO:0089715">
    <property type="term" value="F:tRNA (L-threonylcarbamoyladenosine(37)-C2) methyltransferase activity"/>
    <property type="evidence" value="ECO:0007669"/>
    <property type="project" value="TreeGrafter"/>
</dbReference>
<keyword evidence="5" id="KW-1185">Reference proteome</keyword>
<keyword evidence="4" id="KW-0808">Transferase</keyword>
<dbReference type="InterPro" id="IPR040372">
    <property type="entry name" value="YaeB-like"/>
</dbReference>
<proteinExistence type="inferred from homology"/>
<protein>
    <submittedName>
        <fullName evidence="4">tRNA-Thr(GGU) m(6)t(6)A37 methyltransferase TsaA</fullName>
    </submittedName>
</protein>
<organism evidence="4 5">
    <name type="scientific">Plasticicumulans lactativorans</name>
    <dbReference type="NCBI Taxonomy" id="1133106"/>
    <lineage>
        <taxon>Bacteria</taxon>
        <taxon>Pseudomonadati</taxon>
        <taxon>Pseudomonadota</taxon>
        <taxon>Gammaproteobacteria</taxon>
        <taxon>Candidatus Competibacteraceae</taxon>
        <taxon>Plasticicumulans</taxon>
    </lineage>
</organism>
<evidence type="ECO:0000313" key="4">
    <source>
        <dbReference type="EMBL" id="TCO83013.1"/>
    </source>
</evidence>
<dbReference type="AlphaFoldDB" id="A0A4R2LEJ7"/>
<name>A0A4R2LEJ7_9GAMM</name>
<keyword evidence="1" id="KW-0949">S-adenosyl-L-methionine</keyword>
<evidence type="ECO:0000256" key="2">
    <source>
        <dbReference type="ARBA" id="ARBA00033753"/>
    </source>
</evidence>
<dbReference type="Gene3D" id="3.30.2310.10">
    <property type="entry name" value="YaeB-like"/>
    <property type="match status" value="1"/>
</dbReference>
<evidence type="ECO:0000259" key="3">
    <source>
        <dbReference type="PROSITE" id="PS51668"/>
    </source>
</evidence>
<accession>A0A4R2LEJ7</accession>
<comment type="caution">
    <text evidence="4">The sequence shown here is derived from an EMBL/GenBank/DDBJ whole genome shotgun (WGS) entry which is preliminary data.</text>
</comment>
<dbReference type="SUPFAM" id="SSF118196">
    <property type="entry name" value="YaeB-like"/>
    <property type="match status" value="1"/>
</dbReference>
<dbReference type="PANTHER" id="PTHR12818">
    <property type="entry name" value="TRNA (ADENINE(37)-N6)-METHYLTRANSFERASE"/>
    <property type="match status" value="1"/>
</dbReference>
<gene>
    <name evidence="4" type="ORF">EV699_10358</name>
</gene>
<dbReference type="NCBIfam" id="TIGR00104">
    <property type="entry name" value="tRNA_TsaA"/>
    <property type="match status" value="1"/>
</dbReference>
<dbReference type="Pfam" id="PF01980">
    <property type="entry name" value="TrmO_N"/>
    <property type="match status" value="1"/>
</dbReference>